<dbReference type="Gene3D" id="3.40.350.10">
    <property type="entry name" value="Creatinase/prolidase N-terminal domain"/>
    <property type="match status" value="1"/>
</dbReference>
<dbReference type="RefSeq" id="XP_002173132.2">
    <property type="nucleotide sequence ID" value="XM_002173096.2"/>
</dbReference>
<dbReference type="GO" id="GO:0004177">
    <property type="term" value="F:aminopeptidase activity"/>
    <property type="evidence" value="ECO:0000318"/>
    <property type="project" value="GO_Central"/>
</dbReference>
<evidence type="ECO:0000256" key="5">
    <source>
        <dbReference type="ARBA" id="ARBA00023211"/>
    </source>
</evidence>
<dbReference type="Gene3D" id="3.90.230.10">
    <property type="entry name" value="Creatinase/methionine aminopeptidase superfamily"/>
    <property type="match status" value="1"/>
</dbReference>
<dbReference type="InterPro" id="IPR001131">
    <property type="entry name" value="Peptidase_M24B_aminopep-P_CS"/>
</dbReference>
<reference evidence="8 10" key="1">
    <citation type="journal article" date="2011" name="Science">
        <title>Comparative functional genomics of the fission yeasts.</title>
        <authorList>
            <person name="Rhind N."/>
            <person name="Chen Z."/>
            <person name="Yassour M."/>
            <person name="Thompson D.A."/>
            <person name="Haas B.J."/>
            <person name="Habib N."/>
            <person name="Wapinski I."/>
            <person name="Roy S."/>
            <person name="Lin M.F."/>
            <person name="Heiman D.I."/>
            <person name="Young S.K."/>
            <person name="Furuya K."/>
            <person name="Guo Y."/>
            <person name="Pidoux A."/>
            <person name="Chen H.M."/>
            <person name="Robbertse B."/>
            <person name="Goldberg J.M."/>
            <person name="Aoki K."/>
            <person name="Bayne E.H."/>
            <person name="Berlin A.M."/>
            <person name="Desjardins C.A."/>
            <person name="Dobbs E."/>
            <person name="Dukaj L."/>
            <person name="Fan L."/>
            <person name="FitzGerald M.G."/>
            <person name="French C."/>
            <person name="Gujja S."/>
            <person name="Hansen K."/>
            <person name="Keifenheim D."/>
            <person name="Levin J.Z."/>
            <person name="Mosher R.A."/>
            <person name="Mueller C.A."/>
            <person name="Pfiffner J."/>
            <person name="Priest M."/>
            <person name="Russ C."/>
            <person name="Smialowska A."/>
            <person name="Swoboda P."/>
            <person name="Sykes S.M."/>
            <person name="Vaughn M."/>
            <person name="Vengrova S."/>
            <person name="Yoder R."/>
            <person name="Zeng Q."/>
            <person name="Allshire R."/>
            <person name="Baulcombe D."/>
            <person name="Birren B.W."/>
            <person name="Brown W."/>
            <person name="Ekwall K."/>
            <person name="Kellis M."/>
            <person name="Leatherwood J."/>
            <person name="Levin H."/>
            <person name="Margalit H."/>
            <person name="Martienssen R."/>
            <person name="Nieduszynski C.A."/>
            <person name="Spatafora J.W."/>
            <person name="Friedman N."/>
            <person name="Dalgaard J.Z."/>
            <person name="Baumann P."/>
            <person name="Niki H."/>
            <person name="Regev A."/>
            <person name="Nusbaum C."/>
        </authorList>
    </citation>
    <scope>NUCLEOTIDE SEQUENCE [LARGE SCALE GENOMIC DNA]</scope>
    <source>
        <strain evidence="10">yFS275 / FY16936</strain>
    </source>
</reference>
<keyword evidence="4" id="KW-0378">Hydrolase</keyword>
<dbReference type="EMBL" id="KE651168">
    <property type="protein sequence ID" value="EEB06839.2"/>
    <property type="molecule type" value="Genomic_DNA"/>
</dbReference>
<comment type="similarity">
    <text evidence="2 6">Belongs to the peptidase M24B family.</text>
</comment>
<dbReference type="OMA" id="DSYFWYL"/>
<dbReference type="SMART" id="SM01011">
    <property type="entry name" value="AMP_N"/>
    <property type="match status" value="1"/>
</dbReference>
<keyword evidence="3 6" id="KW-0479">Metal-binding</keyword>
<evidence type="ECO:0000256" key="1">
    <source>
        <dbReference type="ARBA" id="ARBA00001936"/>
    </source>
</evidence>
<dbReference type="STRING" id="402676.B6JZ71"/>
<dbReference type="CDD" id="cd01087">
    <property type="entry name" value="Prolidase"/>
    <property type="match status" value="1"/>
</dbReference>
<dbReference type="VEuPathDB" id="FungiDB:SJAG_01896"/>
<gene>
    <name evidence="9" type="primary">icp55</name>
    <name evidence="8" type="ORF">SJAG_01896</name>
</gene>
<dbReference type="HOGENOM" id="CLU_017266_1_1_1"/>
<dbReference type="GO" id="GO:0016485">
    <property type="term" value="P:protein processing"/>
    <property type="evidence" value="ECO:0007669"/>
    <property type="project" value="EnsemblFungi"/>
</dbReference>
<accession>B6JZ71</accession>
<evidence type="ECO:0000313" key="9">
    <source>
        <dbReference type="JaponicusDB" id="SJAG_01896"/>
    </source>
</evidence>
<feature type="domain" description="Aminopeptidase P N-terminal" evidence="7">
    <location>
        <begin position="56"/>
        <end position="190"/>
    </location>
</feature>
<evidence type="ECO:0000256" key="3">
    <source>
        <dbReference type="ARBA" id="ARBA00022723"/>
    </source>
</evidence>
<dbReference type="GO" id="GO:0030145">
    <property type="term" value="F:manganese ion binding"/>
    <property type="evidence" value="ECO:0007669"/>
    <property type="project" value="InterPro"/>
</dbReference>
<dbReference type="OrthoDB" id="4215474at2759"/>
<dbReference type="JaponicusDB" id="SJAG_01896">
    <property type="gene designation" value="icp55"/>
</dbReference>
<dbReference type="InterPro" id="IPR000994">
    <property type="entry name" value="Pept_M24"/>
</dbReference>
<evidence type="ECO:0000313" key="10">
    <source>
        <dbReference type="Proteomes" id="UP000001744"/>
    </source>
</evidence>
<keyword evidence="5" id="KW-0464">Manganese</keyword>
<dbReference type="Pfam" id="PF05195">
    <property type="entry name" value="AMP_N"/>
    <property type="match status" value="1"/>
</dbReference>
<comment type="cofactor">
    <cofactor evidence="1">
        <name>Mn(2+)</name>
        <dbReference type="ChEBI" id="CHEBI:29035"/>
    </cofactor>
</comment>
<dbReference type="PANTHER" id="PTHR43226:SF4">
    <property type="entry name" value="XAA-PRO AMINOPEPTIDASE 3"/>
    <property type="match status" value="1"/>
</dbReference>
<dbReference type="GO" id="GO:0006508">
    <property type="term" value="P:proteolysis"/>
    <property type="evidence" value="ECO:0000318"/>
    <property type="project" value="GO_Central"/>
</dbReference>
<dbReference type="InterPro" id="IPR029149">
    <property type="entry name" value="Creatin/AminoP/Spt16_N"/>
</dbReference>
<evidence type="ECO:0000259" key="7">
    <source>
        <dbReference type="SMART" id="SM01011"/>
    </source>
</evidence>
<proteinExistence type="inferred from homology"/>
<evidence type="ECO:0000313" key="8">
    <source>
        <dbReference type="EMBL" id="EEB06839.2"/>
    </source>
</evidence>
<dbReference type="InterPro" id="IPR052433">
    <property type="entry name" value="X-Pro_dipept-like"/>
</dbReference>
<dbReference type="AlphaFoldDB" id="B6JZ71"/>
<protein>
    <submittedName>
        <fullName evidence="8">Intermediate cleavage peptidase Icp55</fullName>
    </submittedName>
</protein>
<organism evidence="8 10">
    <name type="scientific">Schizosaccharomyces japonicus (strain yFS275 / FY16936)</name>
    <name type="common">Fission yeast</name>
    <dbReference type="NCBI Taxonomy" id="402676"/>
    <lineage>
        <taxon>Eukaryota</taxon>
        <taxon>Fungi</taxon>
        <taxon>Dikarya</taxon>
        <taxon>Ascomycota</taxon>
        <taxon>Taphrinomycotina</taxon>
        <taxon>Schizosaccharomycetes</taxon>
        <taxon>Schizosaccharomycetales</taxon>
        <taxon>Schizosaccharomycetaceae</taxon>
        <taxon>Schizosaccharomyces</taxon>
    </lineage>
</organism>
<evidence type="ECO:0000256" key="4">
    <source>
        <dbReference type="ARBA" id="ARBA00022801"/>
    </source>
</evidence>
<dbReference type="GeneID" id="7048076"/>
<sequence>MFLKRVFFRASKRLEKPGQCVYRNCIASFRQYATFGQPTHETHPHLIASNELTRGISKDEYKARQLRATKALDKNEFIVTTSAPVNYMCGPAFYEYHQDPNFFYLTGCLEPSSAAIIEPDSSKANNFRYTLFLRPKDAFAEKWEGTRTGLAAAENMFGADEVLNIHDFQKVLQNKAKKYRCAYADVPMTGSTTFGDLCRIRPPTIAEAIVNLSQSCSLKPISRILHPLRCVKLPGEIHCMKHAGQISGEAYANVFHGGQIATETQLAATLDYEFRVGNCERSAYVPVVAGGLNGLTIHYTVNNNVLKDGDMVLVDAGGEYGNYVTDISRTWPVNGRFTESQRDIYQAVLNVQKECIKLCTENQRLSIAAIHNHSSSLLREELRQIGIYASNFEIENVLYPHSVGHHIGLEIHDCSSISTYEPIKKNQVITIEPGVYFPMDDRWPRWAQGVAIRIEDSILVGKDEPINLSEAAPKEITDIEMQFGKGNHRDRKRKK</sequence>
<dbReference type="Proteomes" id="UP000001744">
    <property type="component" value="Unassembled WGS sequence"/>
</dbReference>
<evidence type="ECO:0000256" key="6">
    <source>
        <dbReference type="RuleBase" id="RU000590"/>
    </source>
</evidence>
<dbReference type="SUPFAM" id="SSF55920">
    <property type="entry name" value="Creatinase/aminopeptidase"/>
    <property type="match status" value="1"/>
</dbReference>
<dbReference type="GO" id="GO:0005634">
    <property type="term" value="C:nucleus"/>
    <property type="evidence" value="ECO:0007669"/>
    <property type="project" value="EnsemblFungi"/>
</dbReference>
<dbReference type="SUPFAM" id="SSF53092">
    <property type="entry name" value="Creatinase/prolidase N-terminal domain"/>
    <property type="match status" value="1"/>
</dbReference>
<dbReference type="eggNOG" id="KOG2414">
    <property type="taxonomic scope" value="Eukaryota"/>
</dbReference>
<name>B6JZ71_SCHJY</name>
<dbReference type="GO" id="GO:0050821">
    <property type="term" value="P:protein stabilization"/>
    <property type="evidence" value="ECO:0007669"/>
    <property type="project" value="EnsemblFungi"/>
</dbReference>
<dbReference type="InterPro" id="IPR036005">
    <property type="entry name" value="Creatinase/aminopeptidase-like"/>
</dbReference>
<dbReference type="GO" id="GO:0005739">
    <property type="term" value="C:mitochondrion"/>
    <property type="evidence" value="ECO:0000318"/>
    <property type="project" value="GO_Central"/>
</dbReference>
<keyword evidence="10" id="KW-1185">Reference proteome</keyword>
<dbReference type="Pfam" id="PF00557">
    <property type="entry name" value="Peptidase_M24"/>
    <property type="match status" value="1"/>
</dbReference>
<dbReference type="PROSITE" id="PS00491">
    <property type="entry name" value="PROLINE_PEPTIDASE"/>
    <property type="match status" value="1"/>
</dbReference>
<evidence type="ECO:0000256" key="2">
    <source>
        <dbReference type="ARBA" id="ARBA00008766"/>
    </source>
</evidence>
<dbReference type="GO" id="GO:0070006">
    <property type="term" value="F:metalloaminopeptidase activity"/>
    <property type="evidence" value="ECO:0007669"/>
    <property type="project" value="InterPro"/>
</dbReference>
<dbReference type="PANTHER" id="PTHR43226">
    <property type="entry name" value="XAA-PRO AMINOPEPTIDASE 3"/>
    <property type="match status" value="1"/>
</dbReference>
<dbReference type="InterPro" id="IPR007865">
    <property type="entry name" value="Aminopep_P_N"/>
</dbReference>